<proteinExistence type="predicted"/>
<evidence type="ECO:0000313" key="1">
    <source>
        <dbReference type="EMBL" id="CDH44285.1"/>
    </source>
</evidence>
<gene>
    <name evidence="1" type="ORF">BN874_160041</name>
</gene>
<dbReference type="AlphaFoldDB" id="A0A7U7G9Z7"/>
<name>A0A7U7G9Z7_9GAMM</name>
<dbReference type="RefSeq" id="WP_034431453.1">
    <property type="nucleotide sequence ID" value="NZ_CBTK010000068.1"/>
</dbReference>
<dbReference type="OrthoDB" id="9815414at2"/>
<dbReference type="Proteomes" id="UP000019184">
    <property type="component" value="Unassembled WGS sequence"/>
</dbReference>
<comment type="caution">
    <text evidence="1">The sequence shown here is derived from an EMBL/GenBank/DDBJ whole genome shotgun (WGS) entry which is preliminary data.</text>
</comment>
<keyword evidence="2" id="KW-1185">Reference proteome</keyword>
<accession>A0A7U7G9Z7</accession>
<protein>
    <submittedName>
        <fullName evidence="1">Uncharacterized protein</fullName>
    </submittedName>
</protein>
<evidence type="ECO:0000313" key="2">
    <source>
        <dbReference type="Proteomes" id="UP000019184"/>
    </source>
</evidence>
<organism evidence="1 2">
    <name type="scientific">Candidatus Contendobacter odensis Run_B_J11</name>
    <dbReference type="NCBI Taxonomy" id="1400861"/>
    <lineage>
        <taxon>Bacteria</taxon>
        <taxon>Pseudomonadati</taxon>
        <taxon>Pseudomonadota</taxon>
        <taxon>Gammaproteobacteria</taxon>
        <taxon>Candidatus Competibacteraceae</taxon>
        <taxon>Candidatus Contendibacter</taxon>
    </lineage>
</organism>
<reference evidence="1 2" key="1">
    <citation type="journal article" date="2014" name="ISME J.">
        <title>Candidatus Competibacter-lineage genomes retrieved from metagenomes reveal functional metabolic diversity.</title>
        <authorList>
            <person name="McIlroy S.J."/>
            <person name="Albertsen M."/>
            <person name="Andresen E.K."/>
            <person name="Saunders A.M."/>
            <person name="Kristiansen R."/>
            <person name="Stokholm-Bjerregaard M."/>
            <person name="Nielsen K.L."/>
            <person name="Nielsen P.H."/>
        </authorList>
    </citation>
    <scope>NUCLEOTIDE SEQUENCE [LARGE SCALE GENOMIC DNA]</scope>
    <source>
        <strain evidence="1 2">Run_B_J11</strain>
    </source>
</reference>
<dbReference type="EMBL" id="CBTK010000068">
    <property type="protein sequence ID" value="CDH44285.1"/>
    <property type="molecule type" value="Genomic_DNA"/>
</dbReference>
<sequence length="111" mass="11871">MAGNWNGGQQAGVGVFRAGTWYLDYNGNGKWDGCQQDGGQDLCLYGSFGQAGDLPAAGDWNGDGKAKVGVFRNGTWYLDYNGNGKWDGCEVDRCYVGSFGQQGDLPVAGQW</sequence>